<feature type="compositionally biased region" description="Low complexity" evidence="2">
    <location>
        <begin position="109"/>
        <end position="135"/>
    </location>
</feature>
<dbReference type="Proteomes" id="UP000078561">
    <property type="component" value="Unassembled WGS sequence"/>
</dbReference>
<dbReference type="SMART" id="SM00324">
    <property type="entry name" value="RhoGAP"/>
    <property type="match status" value="1"/>
</dbReference>
<feature type="domain" description="PH" evidence="3">
    <location>
        <begin position="373"/>
        <end position="485"/>
    </location>
</feature>
<feature type="compositionally biased region" description="Polar residues" evidence="2">
    <location>
        <begin position="144"/>
        <end position="159"/>
    </location>
</feature>
<dbReference type="Pfam" id="PF00787">
    <property type="entry name" value="PX"/>
    <property type="match status" value="1"/>
</dbReference>
<dbReference type="InterPro" id="IPR011993">
    <property type="entry name" value="PH-like_dom_sf"/>
</dbReference>
<gene>
    <name evidence="6" type="primary">ABSGL_00650.1 scaffold 832</name>
</gene>
<evidence type="ECO:0000256" key="2">
    <source>
        <dbReference type="SAM" id="MobiDB-lite"/>
    </source>
</evidence>
<dbReference type="Pfam" id="PF00169">
    <property type="entry name" value="PH"/>
    <property type="match status" value="1"/>
</dbReference>
<dbReference type="GO" id="GO:0035091">
    <property type="term" value="F:phosphatidylinositol binding"/>
    <property type="evidence" value="ECO:0007669"/>
    <property type="project" value="InterPro"/>
</dbReference>
<dbReference type="GO" id="GO:0005737">
    <property type="term" value="C:cytoplasm"/>
    <property type="evidence" value="ECO:0007669"/>
    <property type="project" value="TreeGrafter"/>
</dbReference>
<feature type="domain" description="PX" evidence="4">
    <location>
        <begin position="238"/>
        <end position="362"/>
    </location>
</feature>
<accession>A0A163ITZ6</accession>
<dbReference type="InterPro" id="IPR036871">
    <property type="entry name" value="PX_dom_sf"/>
</dbReference>
<dbReference type="CDD" id="cd06093">
    <property type="entry name" value="PX_domain"/>
    <property type="match status" value="1"/>
</dbReference>
<feature type="compositionally biased region" description="Polar residues" evidence="2">
    <location>
        <begin position="202"/>
        <end position="215"/>
    </location>
</feature>
<protein>
    <recommendedName>
        <fullName evidence="8">Rho-GAP domain-containing protein</fullName>
    </recommendedName>
</protein>
<reference evidence="6" key="1">
    <citation type="submission" date="2016-04" db="EMBL/GenBank/DDBJ databases">
        <authorList>
            <person name="Evans L.H."/>
            <person name="Alamgir A."/>
            <person name="Owens N."/>
            <person name="Weber N.D."/>
            <person name="Virtaneva K."/>
            <person name="Barbian K."/>
            <person name="Babar A."/>
            <person name="Rosenke K."/>
        </authorList>
    </citation>
    <scope>NUCLEOTIDE SEQUENCE [LARGE SCALE GENOMIC DNA]</scope>
    <source>
        <strain evidence="6">CBS 101.48</strain>
    </source>
</reference>
<dbReference type="PROSITE" id="PS50195">
    <property type="entry name" value="PX"/>
    <property type="match status" value="1"/>
</dbReference>
<dbReference type="InterPro" id="IPR001849">
    <property type="entry name" value="PH_domain"/>
</dbReference>
<sequence>MSAEVMSAISSSATNLVADDGGTGTTLVTSSMNLSLENNQLWSIIAKQRTTIKELESALVNLTKDRDLLLLLVKKQQPSSAPPTPTPTCSSSPSQEPVLPPRSPFRYHQQQQQQQRIQETSATALAPATNPTTPAGGTSRHRPLSSTVEGLVDSSTATRKTMPLLTKSSSLPSSTSLSPPPLPPIHATMDKEVQSPLDDQKSSSLLSRVLSQPNLTSTTTTPKKSASDYNMFFTNMNMITIKVVNISLQQNPNSKAMASFIISVHNRSLSSIWRIKKTYSDLKTLDTLLRSHVRTVTNNKHSTMMTMEKLPDKSLFTTRSSSSTKVDQKKKLIEKYLTRAIRLPLSEPTDLIQFLSSDVCEEQNSLSSPCNPTCQKEGYLSLKKNQSGIWHLYYFMLHGSTLDYYETKGGPLIGSITLTDGHMTVQRPPSSETGLSPASDQPTLTITKIKRRSLSSKSNNQQLALRMEAESDLNSWVQALSTLAQPKVLKPSHSSCTRIPEMSQSTSTTMIAAKRATICRSVNTDKDHSPSIQQTLLSRSPSKILDYNRYGFPQRSNSDTSIYPDESIAHTMTSNDTGLFLSCASDITPTATATLDTRHRHQTLPLRRERSSLDDIFRPNHYPCPSKRDSTPVPHTTLSTLHDTTHAPTAKKPSKSKLNRRTFWPKNIFSGHQNDNPGVLRGFLLSRHSSDDTLAASVSSRLQRFGGQRMDPKPVFFGVPLAKVGLIDGIPVIVHRCIDFLVQRQAVYEEGIYRLSGSAAKIKLLKREFEQKGDFDLVASEEYYTCDVHAVTGLLKLWLRELPNNILTDTMLKKVLIIKDQDHSVVELGRLVSMLPSVNYNLLRALCTHLLNVVQNSAINKMTLRNISIVFSPTLGIPISIFGLFLSKFDRIFGGAAQQPLHIQPSHSAQEWSYSSHRESIGKALSSPGIRSNQNVHIICGSSSRMAGNVCANVDQIRRQGRWNNTTISGAYLTKLSRKLVRSMAGFPAHGRFFYLACAARHPPTSPCKKLFLAIGE</sequence>
<dbReference type="GO" id="GO:0005096">
    <property type="term" value="F:GTPase activator activity"/>
    <property type="evidence" value="ECO:0007669"/>
    <property type="project" value="UniProtKB-KW"/>
</dbReference>
<proteinExistence type="predicted"/>
<keyword evidence="1" id="KW-0343">GTPase activation</keyword>
<dbReference type="PANTHER" id="PTHR23176:SF129">
    <property type="entry name" value="RHO GTPASE ACTIVATING PROTEIN AT 16F, ISOFORM E-RELATED"/>
    <property type="match status" value="1"/>
</dbReference>
<feature type="compositionally biased region" description="Low complexity" evidence="2">
    <location>
        <begin position="163"/>
        <end position="177"/>
    </location>
</feature>
<evidence type="ECO:0000259" key="3">
    <source>
        <dbReference type="PROSITE" id="PS50003"/>
    </source>
</evidence>
<evidence type="ECO:0000259" key="5">
    <source>
        <dbReference type="PROSITE" id="PS50238"/>
    </source>
</evidence>
<keyword evidence="7" id="KW-1185">Reference proteome</keyword>
<feature type="domain" description="Rho-GAP" evidence="5">
    <location>
        <begin position="719"/>
        <end position="904"/>
    </location>
</feature>
<dbReference type="Gene3D" id="1.10.555.10">
    <property type="entry name" value="Rho GTPase activation protein"/>
    <property type="match status" value="1"/>
</dbReference>
<dbReference type="SUPFAM" id="SSF48350">
    <property type="entry name" value="GTPase activation domain, GAP"/>
    <property type="match status" value="1"/>
</dbReference>
<dbReference type="PROSITE" id="PS50003">
    <property type="entry name" value="PH_DOMAIN"/>
    <property type="match status" value="1"/>
</dbReference>
<dbReference type="PANTHER" id="PTHR23176">
    <property type="entry name" value="RHO/RAC/CDC GTPASE-ACTIVATING PROTEIN"/>
    <property type="match status" value="1"/>
</dbReference>
<evidence type="ECO:0000259" key="4">
    <source>
        <dbReference type="PROSITE" id="PS50195"/>
    </source>
</evidence>
<dbReference type="SUPFAM" id="SSF64268">
    <property type="entry name" value="PX domain"/>
    <property type="match status" value="1"/>
</dbReference>
<name>A0A163ITZ6_ABSGL</name>
<evidence type="ECO:0000313" key="7">
    <source>
        <dbReference type="Proteomes" id="UP000078561"/>
    </source>
</evidence>
<dbReference type="Gene3D" id="3.30.1520.10">
    <property type="entry name" value="Phox-like domain"/>
    <property type="match status" value="1"/>
</dbReference>
<feature type="region of interest" description="Disordered" evidence="2">
    <location>
        <begin position="615"/>
        <end position="657"/>
    </location>
</feature>
<organism evidence="6">
    <name type="scientific">Absidia glauca</name>
    <name type="common">Pin mould</name>
    <dbReference type="NCBI Taxonomy" id="4829"/>
    <lineage>
        <taxon>Eukaryota</taxon>
        <taxon>Fungi</taxon>
        <taxon>Fungi incertae sedis</taxon>
        <taxon>Mucoromycota</taxon>
        <taxon>Mucoromycotina</taxon>
        <taxon>Mucoromycetes</taxon>
        <taxon>Mucorales</taxon>
        <taxon>Cunninghamellaceae</taxon>
        <taxon>Absidia</taxon>
    </lineage>
</organism>
<dbReference type="Gene3D" id="2.30.29.30">
    <property type="entry name" value="Pleckstrin-homology domain (PH domain)/Phosphotyrosine-binding domain (PTB)"/>
    <property type="match status" value="1"/>
</dbReference>
<dbReference type="STRING" id="4829.A0A163ITZ6"/>
<dbReference type="SMART" id="SM00233">
    <property type="entry name" value="PH"/>
    <property type="match status" value="1"/>
</dbReference>
<feature type="compositionally biased region" description="Basic and acidic residues" evidence="2">
    <location>
        <begin position="188"/>
        <end position="201"/>
    </location>
</feature>
<dbReference type="InParanoid" id="A0A163ITZ6"/>
<evidence type="ECO:0008006" key="8">
    <source>
        <dbReference type="Google" id="ProtNLM"/>
    </source>
</evidence>
<dbReference type="InterPro" id="IPR008936">
    <property type="entry name" value="Rho_GTPase_activation_prot"/>
</dbReference>
<dbReference type="InterPro" id="IPR050729">
    <property type="entry name" value="Rho-GAP"/>
</dbReference>
<evidence type="ECO:0000256" key="1">
    <source>
        <dbReference type="ARBA" id="ARBA00022468"/>
    </source>
</evidence>
<dbReference type="OMA" id="WILYCES"/>
<dbReference type="InterPro" id="IPR001683">
    <property type="entry name" value="PX_dom"/>
</dbReference>
<dbReference type="OrthoDB" id="185175at2759"/>
<dbReference type="AlphaFoldDB" id="A0A163ITZ6"/>
<dbReference type="Gene3D" id="1.10.443.20">
    <property type="entry name" value="Centromere DNA-binding protein complex CBF3 subunit, domain 2"/>
    <property type="match status" value="1"/>
</dbReference>
<dbReference type="PROSITE" id="PS50238">
    <property type="entry name" value="RHOGAP"/>
    <property type="match status" value="1"/>
</dbReference>
<dbReference type="InterPro" id="IPR038279">
    <property type="entry name" value="Ndc10_dom2_sf"/>
</dbReference>
<dbReference type="FunCoup" id="A0A163ITZ6">
    <property type="interactions" value="432"/>
</dbReference>
<dbReference type="Pfam" id="PF00620">
    <property type="entry name" value="RhoGAP"/>
    <property type="match status" value="1"/>
</dbReference>
<feature type="region of interest" description="Disordered" evidence="2">
    <location>
        <begin position="76"/>
        <end position="224"/>
    </location>
</feature>
<dbReference type="InterPro" id="IPR000198">
    <property type="entry name" value="RhoGAP_dom"/>
</dbReference>
<dbReference type="GO" id="GO:0007165">
    <property type="term" value="P:signal transduction"/>
    <property type="evidence" value="ECO:0007669"/>
    <property type="project" value="InterPro"/>
</dbReference>
<dbReference type="GO" id="GO:0003677">
    <property type="term" value="F:DNA binding"/>
    <property type="evidence" value="ECO:0007669"/>
    <property type="project" value="InterPro"/>
</dbReference>
<dbReference type="EMBL" id="LT550270">
    <property type="protein sequence ID" value="SAL95332.1"/>
    <property type="molecule type" value="Genomic_DNA"/>
</dbReference>
<dbReference type="SUPFAM" id="SSF50729">
    <property type="entry name" value="PH domain-like"/>
    <property type="match status" value="1"/>
</dbReference>
<evidence type="ECO:0000313" key="6">
    <source>
        <dbReference type="EMBL" id="SAL95332.1"/>
    </source>
</evidence>